<keyword evidence="2" id="KW-1185">Reference proteome</keyword>
<name>A0ACB9YHI6_9PEZI</name>
<sequence>MSQSSHPPPYPGNIAHRVLGDSELEKTHPDPGSRDDYSPYDDDEEEWELDDAQEELRANQHRSYDQHEHELLTASILARSRSSLPAAPAQLPYPVILPQRRPKNRDRGFIRAYAPDLMRCGIDQPTFMAFLDGFDKATATSPWLSVIDLAGGVAGVIPYAIAAPIGLAVQIAAGVYRETQGRKNQNDFIVKMNEELFRPRGLYCLIMAYWPDTGKTSARQGTLTQLDINAATSAPPGTSNRYRSNDGTMGPIEFPESAELVFPGLEEASRDDKGGEGSIGDTVLKGFERFKGRRDLKAQRKYLKKNPASALNPLMDPKVELTPKDREKQERRLEKDERKREKHERKHEKKAQKHPERAEKEPRKRLLQKDVLYMMIINMPSTDEMENALKLVGDGRGV</sequence>
<reference evidence="1 2" key="1">
    <citation type="journal article" date="2022" name="New Phytol.">
        <title>Ecological generalism drives hyperdiversity of secondary metabolite gene clusters in xylarialean endophytes.</title>
        <authorList>
            <person name="Franco M.E.E."/>
            <person name="Wisecaver J.H."/>
            <person name="Arnold A.E."/>
            <person name="Ju Y.M."/>
            <person name="Slot J.C."/>
            <person name="Ahrendt S."/>
            <person name="Moore L.P."/>
            <person name="Eastman K.E."/>
            <person name="Scott K."/>
            <person name="Konkel Z."/>
            <person name="Mondo S.J."/>
            <person name="Kuo A."/>
            <person name="Hayes R.D."/>
            <person name="Haridas S."/>
            <person name="Andreopoulos B."/>
            <person name="Riley R."/>
            <person name="LaButti K."/>
            <person name="Pangilinan J."/>
            <person name="Lipzen A."/>
            <person name="Amirebrahimi M."/>
            <person name="Yan J."/>
            <person name="Adam C."/>
            <person name="Keymanesh K."/>
            <person name="Ng V."/>
            <person name="Louie K."/>
            <person name="Northen T."/>
            <person name="Drula E."/>
            <person name="Henrissat B."/>
            <person name="Hsieh H.M."/>
            <person name="Youens-Clark K."/>
            <person name="Lutzoni F."/>
            <person name="Miadlikowska J."/>
            <person name="Eastwood D.C."/>
            <person name="Hamelin R.C."/>
            <person name="Grigoriev I.V."/>
            <person name="U'Ren J.M."/>
        </authorList>
    </citation>
    <scope>NUCLEOTIDE SEQUENCE [LARGE SCALE GENOMIC DNA]</scope>
    <source>
        <strain evidence="1 2">CBS 119005</strain>
    </source>
</reference>
<organism evidence="1 2">
    <name type="scientific">Hypoxylon rubiginosum</name>
    <dbReference type="NCBI Taxonomy" id="110542"/>
    <lineage>
        <taxon>Eukaryota</taxon>
        <taxon>Fungi</taxon>
        <taxon>Dikarya</taxon>
        <taxon>Ascomycota</taxon>
        <taxon>Pezizomycotina</taxon>
        <taxon>Sordariomycetes</taxon>
        <taxon>Xylariomycetidae</taxon>
        <taxon>Xylariales</taxon>
        <taxon>Hypoxylaceae</taxon>
        <taxon>Hypoxylon</taxon>
    </lineage>
</organism>
<comment type="caution">
    <text evidence="1">The sequence shown here is derived from an EMBL/GenBank/DDBJ whole genome shotgun (WGS) entry which is preliminary data.</text>
</comment>
<accession>A0ACB9YHI6</accession>
<dbReference type="Proteomes" id="UP001497700">
    <property type="component" value="Unassembled WGS sequence"/>
</dbReference>
<proteinExistence type="predicted"/>
<evidence type="ECO:0000313" key="2">
    <source>
        <dbReference type="Proteomes" id="UP001497700"/>
    </source>
</evidence>
<protein>
    <submittedName>
        <fullName evidence="1">Uncharacterized protein</fullName>
    </submittedName>
</protein>
<gene>
    <name evidence="1" type="ORF">F4820DRAFT_200632</name>
</gene>
<dbReference type="EMBL" id="MU393684">
    <property type="protein sequence ID" value="KAI4858814.1"/>
    <property type="molecule type" value="Genomic_DNA"/>
</dbReference>
<evidence type="ECO:0000313" key="1">
    <source>
        <dbReference type="EMBL" id="KAI4858814.1"/>
    </source>
</evidence>